<evidence type="ECO:0000313" key="3">
    <source>
        <dbReference type="Proteomes" id="UP000807469"/>
    </source>
</evidence>
<feature type="transmembrane region" description="Helical" evidence="1">
    <location>
        <begin position="32"/>
        <end position="55"/>
    </location>
</feature>
<protein>
    <submittedName>
        <fullName evidence="2">Uncharacterized protein</fullName>
    </submittedName>
</protein>
<accession>A0A9P6CZG7</accession>
<name>A0A9P6CZG7_9AGAR</name>
<keyword evidence="1" id="KW-1133">Transmembrane helix</keyword>
<dbReference type="PROSITE" id="PS51257">
    <property type="entry name" value="PROKAR_LIPOPROTEIN"/>
    <property type="match status" value="1"/>
</dbReference>
<keyword evidence="1" id="KW-0472">Membrane</keyword>
<sequence length="107" mass="11974">MRLGKFTSSDIYINCLLGCACLKRKLGKGGLLGHLICTSAISAHLCLFFCGMDGWMDLDANRNIRTTKKGDRSVCMWMTFHRSGTGSRSIGMERSNRMCCKVMMNHD</sequence>
<gene>
    <name evidence="2" type="ORF">BDN70DRAFT_45803</name>
</gene>
<proteinExistence type="predicted"/>
<dbReference type="Proteomes" id="UP000807469">
    <property type="component" value="Unassembled WGS sequence"/>
</dbReference>
<comment type="caution">
    <text evidence="2">The sequence shown here is derived from an EMBL/GenBank/DDBJ whole genome shotgun (WGS) entry which is preliminary data.</text>
</comment>
<evidence type="ECO:0000256" key="1">
    <source>
        <dbReference type="SAM" id="Phobius"/>
    </source>
</evidence>
<keyword evidence="1" id="KW-0812">Transmembrane</keyword>
<reference evidence="2" key="1">
    <citation type="submission" date="2020-11" db="EMBL/GenBank/DDBJ databases">
        <authorList>
            <consortium name="DOE Joint Genome Institute"/>
            <person name="Ahrendt S."/>
            <person name="Riley R."/>
            <person name="Andreopoulos W."/>
            <person name="Labutti K."/>
            <person name="Pangilinan J."/>
            <person name="Ruiz-Duenas F.J."/>
            <person name="Barrasa J.M."/>
            <person name="Sanchez-Garcia M."/>
            <person name="Camarero S."/>
            <person name="Miyauchi S."/>
            <person name="Serrano A."/>
            <person name="Linde D."/>
            <person name="Babiker R."/>
            <person name="Drula E."/>
            <person name="Ayuso-Fernandez I."/>
            <person name="Pacheco R."/>
            <person name="Padilla G."/>
            <person name="Ferreira P."/>
            <person name="Barriuso J."/>
            <person name="Kellner H."/>
            <person name="Castanera R."/>
            <person name="Alfaro M."/>
            <person name="Ramirez L."/>
            <person name="Pisabarro A.G."/>
            <person name="Kuo A."/>
            <person name="Tritt A."/>
            <person name="Lipzen A."/>
            <person name="He G."/>
            <person name="Yan M."/>
            <person name="Ng V."/>
            <person name="Cullen D."/>
            <person name="Martin F."/>
            <person name="Rosso M.-N."/>
            <person name="Henrissat B."/>
            <person name="Hibbett D."/>
            <person name="Martinez A.T."/>
            <person name="Grigoriev I.V."/>
        </authorList>
    </citation>
    <scope>NUCLEOTIDE SEQUENCE</scope>
    <source>
        <strain evidence="2">CIRM-BRFM 674</strain>
    </source>
</reference>
<dbReference type="AlphaFoldDB" id="A0A9P6CZG7"/>
<organism evidence="2 3">
    <name type="scientific">Pholiota conissans</name>
    <dbReference type="NCBI Taxonomy" id="109636"/>
    <lineage>
        <taxon>Eukaryota</taxon>
        <taxon>Fungi</taxon>
        <taxon>Dikarya</taxon>
        <taxon>Basidiomycota</taxon>
        <taxon>Agaricomycotina</taxon>
        <taxon>Agaricomycetes</taxon>
        <taxon>Agaricomycetidae</taxon>
        <taxon>Agaricales</taxon>
        <taxon>Agaricineae</taxon>
        <taxon>Strophariaceae</taxon>
        <taxon>Pholiota</taxon>
    </lineage>
</organism>
<dbReference type="EMBL" id="MU155235">
    <property type="protein sequence ID" value="KAF9478390.1"/>
    <property type="molecule type" value="Genomic_DNA"/>
</dbReference>
<keyword evidence="3" id="KW-1185">Reference proteome</keyword>
<evidence type="ECO:0000313" key="2">
    <source>
        <dbReference type="EMBL" id="KAF9478390.1"/>
    </source>
</evidence>